<evidence type="ECO:0000313" key="7">
    <source>
        <dbReference type="EMBL" id="KAL2631244.1"/>
    </source>
</evidence>
<accession>A0ABD1YLE3</accession>
<dbReference type="InterPro" id="IPR029058">
    <property type="entry name" value="AB_hydrolase_fold"/>
</dbReference>
<name>A0ABD1YLE3_9MARC</name>
<evidence type="ECO:0008006" key="9">
    <source>
        <dbReference type="Google" id="ProtNLM"/>
    </source>
</evidence>
<keyword evidence="8" id="KW-1185">Reference proteome</keyword>
<dbReference type="PANTHER" id="PTHR48182:SF2">
    <property type="entry name" value="PROTEIN SERAC1"/>
    <property type="match status" value="1"/>
</dbReference>
<comment type="subcellular location">
    <subcellularLocation>
        <location evidence="2">Endoplasmic reticulum</location>
    </subcellularLocation>
    <subcellularLocation>
        <location evidence="3">Membrane</location>
    </subcellularLocation>
    <subcellularLocation>
        <location evidence="1">Mitochondrion</location>
    </subcellularLocation>
</comment>
<evidence type="ECO:0000313" key="8">
    <source>
        <dbReference type="Proteomes" id="UP001605036"/>
    </source>
</evidence>
<reference evidence="7 8" key="1">
    <citation type="submission" date="2024-09" db="EMBL/GenBank/DDBJ databases">
        <title>Chromosome-scale assembly of Riccia fluitans.</title>
        <authorList>
            <person name="Paukszto L."/>
            <person name="Sawicki J."/>
            <person name="Karawczyk K."/>
            <person name="Piernik-Szablinska J."/>
            <person name="Szczecinska M."/>
            <person name="Mazdziarz M."/>
        </authorList>
    </citation>
    <scope>NUCLEOTIDE SEQUENCE [LARGE SCALE GENOMIC DNA]</scope>
    <source>
        <strain evidence="7">Rf_01</strain>
        <tissue evidence="7">Aerial parts of the thallus</tissue>
    </source>
</reference>
<dbReference type="Gene3D" id="3.40.50.1820">
    <property type="entry name" value="alpha/beta hydrolase"/>
    <property type="match status" value="1"/>
</dbReference>
<dbReference type="GO" id="GO:0005783">
    <property type="term" value="C:endoplasmic reticulum"/>
    <property type="evidence" value="ECO:0007669"/>
    <property type="project" value="UniProtKB-SubCell"/>
</dbReference>
<sequence>MSEYLSNPEVQRQPKTFEKINDGVYALWREVDPDVTLVFFHGLSQRGTNPKHAFWRTWKGREHEDCWPESLLPKLLKDEGRGYKASVLSVSYENRPDPGKDGKGTEASDQYRIVENLVNDLIVDEDADVGQKGVPVILVGHDLGGILIKRFVQMVEDKAHTASEEKVRRKSKNFLENLSSVFFYSTPHHGAEAFEQLAAKLKKSDANQMLRLVTILHKETARINDNFGKYRRGEQGSKQSKFTTYGIHAAWATTLEGGLSIQIVPEGSARSDVDHFYSVRADHFGICQVRDSSTTHLRTLIGAIRDAASNNINLKPGASSHTMDSIKYWQH</sequence>
<evidence type="ECO:0000256" key="4">
    <source>
        <dbReference type="ARBA" id="ARBA00022824"/>
    </source>
</evidence>
<protein>
    <recommendedName>
        <fullName evidence="9">AB hydrolase-1 domain-containing protein</fullName>
    </recommendedName>
</protein>
<dbReference type="Proteomes" id="UP001605036">
    <property type="component" value="Unassembled WGS sequence"/>
</dbReference>
<keyword evidence="6" id="KW-0472">Membrane</keyword>
<keyword evidence="5" id="KW-0496">Mitochondrion</keyword>
<dbReference type="SUPFAM" id="SSF53474">
    <property type="entry name" value="alpha/beta-Hydrolases"/>
    <property type="match status" value="1"/>
</dbReference>
<dbReference type="EMBL" id="JBHFFA010000004">
    <property type="protein sequence ID" value="KAL2631244.1"/>
    <property type="molecule type" value="Genomic_DNA"/>
</dbReference>
<evidence type="ECO:0000256" key="5">
    <source>
        <dbReference type="ARBA" id="ARBA00023128"/>
    </source>
</evidence>
<dbReference type="InterPro" id="IPR052374">
    <property type="entry name" value="SERAC1"/>
</dbReference>
<evidence type="ECO:0000256" key="1">
    <source>
        <dbReference type="ARBA" id="ARBA00004173"/>
    </source>
</evidence>
<gene>
    <name evidence="7" type="ORF">R1flu_015930</name>
</gene>
<evidence type="ECO:0000256" key="3">
    <source>
        <dbReference type="ARBA" id="ARBA00004370"/>
    </source>
</evidence>
<proteinExistence type="predicted"/>
<comment type="caution">
    <text evidence="7">The sequence shown here is derived from an EMBL/GenBank/DDBJ whole genome shotgun (WGS) entry which is preliminary data.</text>
</comment>
<evidence type="ECO:0000256" key="6">
    <source>
        <dbReference type="ARBA" id="ARBA00023136"/>
    </source>
</evidence>
<organism evidence="7 8">
    <name type="scientific">Riccia fluitans</name>
    <dbReference type="NCBI Taxonomy" id="41844"/>
    <lineage>
        <taxon>Eukaryota</taxon>
        <taxon>Viridiplantae</taxon>
        <taxon>Streptophyta</taxon>
        <taxon>Embryophyta</taxon>
        <taxon>Marchantiophyta</taxon>
        <taxon>Marchantiopsida</taxon>
        <taxon>Marchantiidae</taxon>
        <taxon>Marchantiales</taxon>
        <taxon>Ricciaceae</taxon>
        <taxon>Riccia</taxon>
    </lineage>
</organism>
<keyword evidence="4" id="KW-0256">Endoplasmic reticulum</keyword>
<dbReference type="GO" id="GO:0016020">
    <property type="term" value="C:membrane"/>
    <property type="evidence" value="ECO:0007669"/>
    <property type="project" value="UniProtKB-SubCell"/>
</dbReference>
<dbReference type="GO" id="GO:0005739">
    <property type="term" value="C:mitochondrion"/>
    <property type="evidence" value="ECO:0007669"/>
    <property type="project" value="UniProtKB-SubCell"/>
</dbReference>
<evidence type="ECO:0000256" key="2">
    <source>
        <dbReference type="ARBA" id="ARBA00004240"/>
    </source>
</evidence>
<dbReference type="PANTHER" id="PTHR48182">
    <property type="entry name" value="PROTEIN SERAC1"/>
    <property type="match status" value="1"/>
</dbReference>
<dbReference type="AlphaFoldDB" id="A0ABD1YLE3"/>